<name>A0A0A2L3W5_PENIT</name>
<proteinExistence type="predicted"/>
<dbReference type="HOGENOM" id="CLU_209335_0_0_1"/>
<gene>
    <name evidence="1" type="ORF">PITC_062850</name>
</gene>
<sequence length="48" mass="5173">MNECLQGSDGVAQGDSLGHARLMLVSEILRDVLCQHGFVTIETNPTLC</sequence>
<evidence type="ECO:0000313" key="1">
    <source>
        <dbReference type="EMBL" id="KGO71320.1"/>
    </source>
</evidence>
<evidence type="ECO:0000313" key="2">
    <source>
        <dbReference type="Proteomes" id="UP000030104"/>
    </source>
</evidence>
<accession>A0A0A2L3W5</accession>
<organism evidence="1 2">
    <name type="scientific">Penicillium italicum</name>
    <name type="common">Blue mold</name>
    <dbReference type="NCBI Taxonomy" id="40296"/>
    <lineage>
        <taxon>Eukaryota</taxon>
        <taxon>Fungi</taxon>
        <taxon>Dikarya</taxon>
        <taxon>Ascomycota</taxon>
        <taxon>Pezizomycotina</taxon>
        <taxon>Eurotiomycetes</taxon>
        <taxon>Eurotiomycetidae</taxon>
        <taxon>Eurotiales</taxon>
        <taxon>Aspergillaceae</taxon>
        <taxon>Penicillium</taxon>
    </lineage>
</organism>
<dbReference type="EMBL" id="JQGA01000948">
    <property type="protein sequence ID" value="KGO71320.1"/>
    <property type="molecule type" value="Genomic_DNA"/>
</dbReference>
<protein>
    <submittedName>
        <fullName evidence="1">Uncharacterized protein</fullName>
    </submittedName>
</protein>
<dbReference type="OrthoDB" id="10302162at2759"/>
<dbReference type="PhylomeDB" id="A0A0A2L3W5"/>
<keyword evidence="2" id="KW-1185">Reference proteome</keyword>
<dbReference type="Proteomes" id="UP000030104">
    <property type="component" value="Unassembled WGS sequence"/>
</dbReference>
<reference evidence="1 2" key="1">
    <citation type="journal article" date="2015" name="Mol. Plant Microbe Interact.">
        <title>Genome, transcriptome, and functional analyses of Penicillium expansum provide new insights into secondary metabolism and pathogenicity.</title>
        <authorList>
            <person name="Ballester A.R."/>
            <person name="Marcet-Houben M."/>
            <person name="Levin E."/>
            <person name="Sela N."/>
            <person name="Selma-Lazaro C."/>
            <person name="Carmona L."/>
            <person name="Wisniewski M."/>
            <person name="Droby S."/>
            <person name="Gonzalez-Candelas L."/>
            <person name="Gabaldon T."/>
        </authorList>
    </citation>
    <scope>NUCLEOTIDE SEQUENCE [LARGE SCALE GENOMIC DNA]</scope>
    <source>
        <strain evidence="1 2">PHI-1</strain>
    </source>
</reference>
<comment type="caution">
    <text evidence="1">The sequence shown here is derived from an EMBL/GenBank/DDBJ whole genome shotgun (WGS) entry which is preliminary data.</text>
</comment>
<dbReference type="AlphaFoldDB" id="A0A0A2L3W5"/>